<dbReference type="GO" id="GO:0006281">
    <property type="term" value="P:DNA repair"/>
    <property type="evidence" value="ECO:0007669"/>
    <property type="project" value="TreeGrafter"/>
</dbReference>
<dbReference type="InterPro" id="IPR036412">
    <property type="entry name" value="HAD-like_sf"/>
</dbReference>
<keyword evidence="2" id="KW-1185">Reference proteome</keyword>
<name>A0A4R3YU01_9GAMM</name>
<keyword evidence="1" id="KW-0378">Hydrolase</keyword>
<dbReference type="PANTHER" id="PTHR43434:SF19">
    <property type="entry name" value="PHOSPHONOACETALDEHYDE HYDROLASE"/>
    <property type="match status" value="1"/>
</dbReference>
<reference evidence="1 2" key="1">
    <citation type="submission" date="2019-03" db="EMBL/GenBank/DDBJ databases">
        <title>Above-ground endophytic microbial communities from plants in different locations in the United States.</title>
        <authorList>
            <person name="Frank C."/>
        </authorList>
    </citation>
    <scope>NUCLEOTIDE SEQUENCE [LARGE SCALE GENOMIC DNA]</scope>
    <source>
        <strain evidence="1 2">LP_13_YM</strain>
    </source>
</reference>
<dbReference type="Proteomes" id="UP000295645">
    <property type="component" value="Unassembled WGS sequence"/>
</dbReference>
<dbReference type="InterPro" id="IPR023198">
    <property type="entry name" value="PGP-like_dom2"/>
</dbReference>
<dbReference type="PANTHER" id="PTHR43434">
    <property type="entry name" value="PHOSPHOGLYCOLATE PHOSPHATASE"/>
    <property type="match status" value="1"/>
</dbReference>
<comment type="caution">
    <text evidence="1">The sequence shown here is derived from an EMBL/GenBank/DDBJ whole genome shotgun (WGS) entry which is preliminary data.</text>
</comment>
<dbReference type="InterPro" id="IPR050155">
    <property type="entry name" value="HAD-like_hydrolase_sf"/>
</dbReference>
<dbReference type="SFLD" id="SFLDG01129">
    <property type="entry name" value="C1.5:_HAD__Beta-PGM__Phosphata"/>
    <property type="match status" value="1"/>
</dbReference>
<evidence type="ECO:0000313" key="2">
    <source>
        <dbReference type="Proteomes" id="UP000295645"/>
    </source>
</evidence>
<evidence type="ECO:0000313" key="1">
    <source>
        <dbReference type="EMBL" id="TCV96031.1"/>
    </source>
</evidence>
<dbReference type="RefSeq" id="WP_132142251.1">
    <property type="nucleotide sequence ID" value="NZ_SMCS01000002.1"/>
</dbReference>
<dbReference type="InterPro" id="IPR041492">
    <property type="entry name" value="HAD_2"/>
</dbReference>
<dbReference type="AlphaFoldDB" id="A0A4R3YU01"/>
<dbReference type="EMBL" id="SMCS01000002">
    <property type="protein sequence ID" value="TCV96031.1"/>
    <property type="molecule type" value="Genomic_DNA"/>
</dbReference>
<dbReference type="GO" id="GO:0008967">
    <property type="term" value="F:phosphoglycolate phosphatase activity"/>
    <property type="evidence" value="ECO:0007669"/>
    <property type="project" value="TreeGrafter"/>
</dbReference>
<dbReference type="Pfam" id="PF13419">
    <property type="entry name" value="HAD_2"/>
    <property type="match status" value="1"/>
</dbReference>
<gene>
    <name evidence="1" type="ORF">EC912_102380</name>
</gene>
<organism evidence="1 2">
    <name type="scientific">Luteibacter rhizovicinus</name>
    <dbReference type="NCBI Taxonomy" id="242606"/>
    <lineage>
        <taxon>Bacteria</taxon>
        <taxon>Pseudomonadati</taxon>
        <taxon>Pseudomonadota</taxon>
        <taxon>Gammaproteobacteria</taxon>
        <taxon>Lysobacterales</taxon>
        <taxon>Rhodanobacteraceae</taxon>
        <taxon>Luteibacter</taxon>
    </lineage>
</organism>
<proteinExistence type="predicted"/>
<sequence>MAFELAVFDMAGTTVHDPDLVTQALTEALGAFGCQVSAAKVRLLMGYTKPAAIRSLLSEHDFAADDAQVDAVHADFVERMLHCYRNGNDVRPMAGAEDVFAQLRGAGIRVAVNTAFSRDIAETLIGRFGWRTRGLIDDATSADQVAEGRPAPDMIRQLMLRNGVTDPRRVVKVGDTEVDIREGRRAGCGLVIAVTTGAYGREQLEPYQPDALLDSLAELPPLLASFVPGQTR</sequence>
<accession>A0A4R3YU01</accession>
<protein>
    <submittedName>
        <fullName evidence="1">Phosphonatase-like hydrolase</fullName>
    </submittedName>
</protein>
<dbReference type="SFLD" id="SFLDS00003">
    <property type="entry name" value="Haloacid_Dehalogenase"/>
    <property type="match status" value="1"/>
</dbReference>
<dbReference type="InterPro" id="IPR023214">
    <property type="entry name" value="HAD_sf"/>
</dbReference>
<dbReference type="GO" id="GO:0005829">
    <property type="term" value="C:cytosol"/>
    <property type="evidence" value="ECO:0007669"/>
    <property type="project" value="TreeGrafter"/>
</dbReference>
<dbReference type="SUPFAM" id="SSF56784">
    <property type="entry name" value="HAD-like"/>
    <property type="match status" value="1"/>
</dbReference>
<dbReference type="Gene3D" id="1.10.150.240">
    <property type="entry name" value="Putative phosphatase, domain 2"/>
    <property type="match status" value="1"/>
</dbReference>
<dbReference type="OrthoDB" id="5504491at2"/>
<dbReference type="Gene3D" id="3.40.50.1000">
    <property type="entry name" value="HAD superfamily/HAD-like"/>
    <property type="match status" value="1"/>
</dbReference>